<organism evidence="1 2">
    <name type="scientific">Paraburkholderia kururiensis</name>
    <dbReference type="NCBI Taxonomy" id="984307"/>
    <lineage>
        <taxon>Bacteria</taxon>
        <taxon>Pseudomonadati</taxon>
        <taxon>Pseudomonadota</taxon>
        <taxon>Betaproteobacteria</taxon>
        <taxon>Burkholderiales</taxon>
        <taxon>Burkholderiaceae</taxon>
        <taxon>Paraburkholderia</taxon>
    </lineage>
</organism>
<dbReference type="InterPro" id="IPR053158">
    <property type="entry name" value="CapK_Type1_Caps_Biosynth"/>
</dbReference>
<gene>
    <name evidence="1" type="ORF">U0042_22765</name>
</gene>
<dbReference type="GO" id="GO:0016874">
    <property type="term" value="F:ligase activity"/>
    <property type="evidence" value="ECO:0007669"/>
    <property type="project" value="UniProtKB-KW"/>
</dbReference>
<dbReference type="Proteomes" id="UP001325479">
    <property type="component" value="Chromosome"/>
</dbReference>
<dbReference type="PANTHER" id="PTHR36932:SF1">
    <property type="entry name" value="CAPSULAR POLYSACCHARIDE BIOSYNTHESIS PROTEIN"/>
    <property type="match status" value="1"/>
</dbReference>
<proteinExistence type="predicted"/>
<evidence type="ECO:0000313" key="1">
    <source>
        <dbReference type="EMBL" id="WQD76874.1"/>
    </source>
</evidence>
<dbReference type="PANTHER" id="PTHR36932">
    <property type="entry name" value="CAPSULAR POLYSACCHARIDE BIOSYNTHESIS PROTEIN"/>
    <property type="match status" value="1"/>
</dbReference>
<accession>A0ABZ0WHM2</accession>
<keyword evidence="2" id="KW-1185">Reference proteome</keyword>
<protein>
    <submittedName>
        <fullName evidence="1">Phenylacetate--CoA ligase family protein</fullName>
    </submittedName>
</protein>
<keyword evidence="1" id="KW-0436">Ligase</keyword>
<dbReference type="InterPro" id="IPR042099">
    <property type="entry name" value="ANL_N_sf"/>
</dbReference>
<sequence>MRADHPIVRYGESLFLYQPFRLLKGVMGAYVAYPIAESREKRSVRPKVAELRHHYALPMPERRQIALERLTTILQFAGEHVPYYRDLFRAKQFDPAKAGRDPRYLEELPYLTKDVIREQGARLLSRPLEEIRHHACKTGGSTGLSCTIYYDQEAADYSSAVTFYARRRAGKRGYRSELHFACRFPDQVIPEWPSREDFKCFAMNRSNIFFDRIDDEGLEEIWRTLKRRKPFLAHGHPSTMYALACYIERKYGGAKAFEVFESSGELLEDSAREVIERALRCRVINRYGLAELGVMAYELDGHEGGFQILESEGWPENRPVDTVSDGGASELVFTGFRNRLMPLIRYATGDLAHVEDRADGLFLTDVVGRIHDVVPINGVAHATHHIQDMLDHRVGGIQEFQIDLRTQPPTLRIVLEPWANEQDTTAKLRSYWQDAFSIAYVGHDDLVRVGRRAKFRHVVTA</sequence>
<dbReference type="Gene3D" id="3.40.50.12780">
    <property type="entry name" value="N-terminal domain of ligase-like"/>
    <property type="match status" value="1"/>
</dbReference>
<dbReference type="RefSeq" id="WP_114809020.1">
    <property type="nucleotide sequence ID" value="NZ_CP139965.1"/>
</dbReference>
<dbReference type="EMBL" id="CP139965">
    <property type="protein sequence ID" value="WQD76874.1"/>
    <property type="molecule type" value="Genomic_DNA"/>
</dbReference>
<name>A0ABZ0WHM2_9BURK</name>
<evidence type="ECO:0000313" key="2">
    <source>
        <dbReference type="Proteomes" id="UP001325479"/>
    </source>
</evidence>
<dbReference type="SUPFAM" id="SSF56801">
    <property type="entry name" value="Acetyl-CoA synthetase-like"/>
    <property type="match status" value="1"/>
</dbReference>
<reference evidence="1 2" key="1">
    <citation type="submission" date="2023-12" db="EMBL/GenBank/DDBJ databases">
        <title>Genome sequencing and assembly of bacterial species from a model synthetic community.</title>
        <authorList>
            <person name="Hogle S.L."/>
        </authorList>
    </citation>
    <scope>NUCLEOTIDE SEQUENCE [LARGE SCALE GENOMIC DNA]</scope>
    <source>
        <strain evidence="1 2">HAMBI 2494</strain>
    </source>
</reference>